<reference evidence="3" key="1">
    <citation type="journal article" date="2021" name="PeerJ">
        <title>Extensive microbial diversity within the chicken gut microbiome revealed by metagenomics and culture.</title>
        <authorList>
            <person name="Gilroy R."/>
            <person name="Ravi A."/>
            <person name="Getino M."/>
            <person name="Pursley I."/>
            <person name="Horton D.L."/>
            <person name="Alikhan N.F."/>
            <person name="Baker D."/>
            <person name="Gharbi K."/>
            <person name="Hall N."/>
            <person name="Watson M."/>
            <person name="Adriaenssens E.M."/>
            <person name="Foster-Nyarko E."/>
            <person name="Jarju S."/>
            <person name="Secka A."/>
            <person name="Antonio M."/>
            <person name="Oren A."/>
            <person name="Chaudhuri R.R."/>
            <person name="La Ragione R."/>
            <person name="Hildebrand F."/>
            <person name="Pallen M.J."/>
        </authorList>
    </citation>
    <scope>NUCLEOTIDE SEQUENCE</scope>
    <source>
        <strain evidence="3">CHK178-16964</strain>
    </source>
</reference>
<keyword evidence="2" id="KW-1133">Transmembrane helix</keyword>
<sequence>METWKQKAGILVMVICLGMVLAALWYCLFVLPGKGREQGGTFVQMVEEKGRTLAEAAEASAWQDPDSRSQEEEAAGTGAYQAWPGKACACAAADKGLKEMERL</sequence>
<feature type="region of interest" description="Disordered" evidence="1">
    <location>
        <begin position="56"/>
        <end position="78"/>
    </location>
</feature>
<evidence type="ECO:0000256" key="2">
    <source>
        <dbReference type="SAM" id="Phobius"/>
    </source>
</evidence>
<dbReference type="EMBL" id="DWZA01000104">
    <property type="protein sequence ID" value="HJA72381.1"/>
    <property type="molecule type" value="Genomic_DNA"/>
</dbReference>
<accession>A0A9D2HJ67</accession>
<dbReference type="Proteomes" id="UP000823900">
    <property type="component" value="Unassembled WGS sequence"/>
</dbReference>
<evidence type="ECO:0000313" key="3">
    <source>
        <dbReference type="EMBL" id="HJA72381.1"/>
    </source>
</evidence>
<evidence type="ECO:0000313" key="4">
    <source>
        <dbReference type="Proteomes" id="UP000823900"/>
    </source>
</evidence>
<proteinExistence type="predicted"/>
<gene>
    <name evidence="3" type="ORF">IAA07_12555</name>
</gene>
<evidence type="ECO:0000256" key="1">
    <source>
        <dbReference type="SAM" id="MobiDB-lite"/>
    </source>
</evidence>
<feature type="transmembrane region" description="Helical" evidence="2">
    <location>
        <begin position="12"/>
        <end position="31"/>
    </location>
</feature>
<dbReference type="AlphaFoldDB" id="A0A9D2HJ67"/>
<comment type="caution">
    <text evidence="3">The sequence shown here is derived from an EMBL/GenBank/DDBJ whole genome shotgun (WGS) entry which is preliminary data.</text>
</comment>
<protein>
    <submittedName>
        <fullName evidence="3">Uncharacterized protein</fullName>
    </submittedName>
</protein>
<keyword evidence="2" id="KW-0472">Membrane</keyword>
<organism evidence="3 4">
    <name type="scientific">Candidatus Lachnoclostridium stercoravium</name>
    <dbReference type="NCBI Taxonomy" id="2838633"/>
    <lineage>
        <taxon>Bacteria</taxon>
        <taxon>Bacillati</taxon>
        <taxon>Bacillota</taxon>
        <taxon>Clostridia</taxon>
        <taxon>Lachnospirales</taxon>
        <taxon>Lachnospiraceae</taxon>
    </lineage>
</organism>
<keyword evidence="2" id="KW-0812">Transmembrane</keyword>
<name>A0A9D2HJ67_9FIRM</name>
<reference evidence="3" key="2">
    <citation type="submission" date="2021-04" db="EMBL/GenBank/DDBJ databases">
        <authorList>
            <person name="Gilroy R."/>
        </authorList>
    </citation>
    <scope>NUCLEOTIDE SEQUENCE</scope>
    <source>
        <strain evidence="3">CHK178-16964</strain>
    </source>
</reference>